<evidence type="ECO:0000313" key="2">
    <source>
        <dbReference type="EMBL" id="GBP72907.1"/>
    </source>
</evidence>
<protein>
    <submittedName>
        <fullName evidence="2">Uncharacterized protein</fullName>
    </submittedName>
</protein>
<evidence type="ECO:0000313" key="3">
    <source>
        <dbReference type="Proteomes" id="UP000299102"/>
    </source>
</evidence>
<sequence>MSICTGFIEIESRTRIRQDWDRNRERDRGPRVRFKGVIETGITSSVGTTIRSGRPPDPFTAQKSIIGTPPRHSREKVVSEGTKKRLRESPGETGASKNRPANQLNAT</sequence>
<comment type="caution">
    <text evidence="2">The sequence shown here is derived from an EMBL/GenBank/DDBJ whole genome shotgun (WGS) entry which is preliminary data.</text>
</comment>
<feature type="compositionally biased region" description="Basic and acidic residues" evidence="1">
    <location>
        <begin position="75"/>
        <end position="90"/>
    </location>
</feature>
<name>A0A4C1YEL9_EUMVA</name>
<gene>
    <name evidence="2" type="ORF">EVAR_63468_1</name>
</gene>
<feature type="compositionally biased region" description="Polar residues" evidence="1">
    <location>
        <begin position="95"/>
        <end position="107"/>
    </location>
</feature>
<keyword evidence="3" id="KW-1185">Reference proteome</keyword>
<reference evidence="2 3" key="1">
    <citation type="journal article" date="2019" name="Commun. Biol.">
        <title>The bagworm genome reveals a unique fibroin gene that provides high tensile strength.</title>
        <authorList>
            <person name="Kono N."/>
            <person name="Nakamura H."/>
            <person name="Ohtoshi R."/>
            <person name="Tomita M."/>
            <person name="Numata K."/>
            <person name="Arakawa K."/>
        </authorList>
    </citation>
    <scope>NUCLEOTIDE SEQUENCE [LARGE SCALE GENOMIC DNA]</scope>
</reference>
<accession>A0A4C1YEL9</accession>
<dbReference type="AlphaFoldDB" id="A0A4C1YEL9"/>
<evidence type="ECO:0000256" key="1">
    <source>
        <dbReference type="SAM" id="MobiDB-lite"/>
    </source>
</evidence>
<organism evidence="2 3">
    <name type="scientific">Eumeta variegata</name>
    <name type="common">Bagworm moth</name>
    <name type="synonym">Eumeta japonica</name>
    <dbReference type="NCBI Taxonomy" id="151549"/>
    <lineage>
        <taxon>Eukaryota</taxon>
        <taxon>Metazoa</taxon>
        <taxon>Ecdysozoa</taxon>
        <taxon>Arthropoda</taxon>
        <taxon>Hexapoda</taxon>
        <taxon>Insecta</taxon>
        <taxon>Pterygota</taxon>
        <taxon>Neoptera</taxon>
        <taxon>Endopterygota</taxon>
        <taxon>Lepidoptera</taxon>
        <taxon>Glossata</taxon>
        <taxon>Ditrysia</taxon>
        <taxon>Tineoidea</taxon>
        <taxon>Psychidae</taxon>
        <taxon>Oiketicinae</taxon>
        <taxon>Eumeta</taxon>
    </lineage>
</organism>
<dbReference type="EMBL" id="BGZK01001160">
    <property type="protein sequence ID" value="GBP72907.1"/>
    <property type="molecule type" value="Genomic_DNA"/>
</dbReference>
<proteinExistence type="predicted"/>
<dbReference type="Proteomes" id="UP000299102">
    <property type="component" value="Unassembled WGS sequence"/>
</dbReference>
<feature type="region of interest" description="Disordered" evidence="1">
    <location>
        <begin position="46"/>
        <end position="107"/>
    </location>
</feature>